<accession>A0A1Y5Y2G3</accession>
<evidence type="ECO:0000313" key="8">
    <source>
        <dbReference type="EMBL" id="SMD24082.1"/>
    </source>
</evidence>
<dbReference type="Gene3D" id="3.90.1720.10">
    <property type="entry name" value="endopeptidase domain like (from Nostoc punctiforme)"/>
    <property type="match status" value="1"/>
</dbReference>
<dbReference type="GO" id="GO:0008234">
    <property type="term" value="F:cysteine-type peptidase activity"/>
    <property type="evidence" value="ECO:0007669"/>
    <property type="project" value="UniProtKB-KW"/>
</dbReference>
<keyword evidence="6" id="KW-0732">Signal</keyword>
<dbReference type="EMBL" id="FWXV01000010">
    <property type="protein sequence ID" value="SMD24082.1"/>
    <property type="molecule type" value="Genomic_DNA"/>
</dbReference>
<comment type="similarity">
    <text evidence="1">Belongs to the peptidase C40 family.</text>
</comment>
<keyword evidence="4" id="KW-0788">Thiol protease</keyword>
<name>A0A1Y5Y2G3_KIBAR</name>
<keyword evidence="3 8" id="KW-0378">Hydrolase</keyword>
<protein>
    <submittedName>
        <fullName evidence="8">Cell wall-associated hydrolase, NlpC family</fullName>
    </submittedName>
</protein>
<evidence type="ECO:0000256" key="1">
    <source>
        <dbReference type="ARBA" id="ARBA00007074"/>
    </source>
</evidence>
<dbReference type="PROSITE" id="PS51935">
    <property type="entry name" value="NLPC_P60"/>
    <property type="match status" value="1"/>
</dbReference>
<dbReference type="InterPro" id="IPR000064">
    <property type="entry name" value="NLP_P60_dom"/>
</dbReference>
<evidence type="ECO:0000313" key="9">
    <source>
        <dbReference type="Proteomes" id="UP000192674"/>
    </source>
</evidence>
<dbReference type="PANTHER" id="PTHR47053:SF1">
    <property type="entry name" value="MUREIN DD-ENDOPEPTIDASE MEPH-RELATED"/>
    <property type="match status" value="1"/>
</dbReference>
<feature type="chain" id="PRO_5011011620" evidence="6">
    <location>
        <begin position="30"/>
        <end position="342"/>
    </location>
</feature>
<dbReference type="Proteomes" id="UP000192674">
    <property type="component" value="Unassembled WGS sequence"/>
</dbReference>
<dbReference type="InterPro" id="IPR038765">
    <property type="entry name" value="Papain-like_cys_pep_sf"/>
</dbReference>
<sequence>MSRRLKRGALVASAVITLVGAVLPVPAYAQQESPTLQRYRELNTQAKEANEDYLKAVEDRDARQAEITKAGQDIEAANKTKAEAKVKEDAFRGQVDALSQASFRGARFDKLSALLTGTSAKDFLARSSALNVLATDNNTALRELVGAVTAAADAEKKAADAQKTATEARDAAAKLADEIKAKKADLDKQINEITTSLDKLSPADRAALQGELDKGVYFPGNGIAGKAVTSALSRRGDRYALGGSKPPVFDCSGLMMWAYAQHGYKLPRTSREQYKVGRPVSKSELQPGDLLFYGSSAATIHHVTMYIGRGMIVHASDYGIPVLSAPMEKGGKDFFAAKRPIG</sequence>
<feature type="coiled-coil region" evidence="5">
    <location>
        <begin position="151"/>
        <end position="196"/>
    </location>
</feature>
<proteinExistence type="inferred from homology"/>
<feature type="signal peptide" evidence="6">
    <location>
        <begin position="1"/>
        <end position="29"/>
    </location>
</feature>
<gene>
    <name evidence="8" type="ORF">SAMN05661093_08333</name>
</gene>
<dbReference type="PANTHER" id="PTHR47053">
    <property type="entry name" value="MUREIN DD-ENDOPEPTIDASE MEPH-RELATED"/>
    <property type="match status" value="1"/>
</dbReference>
<keyword evidence="5" id="KW-0175">Coiled coil</keyword>
<keyword evidence="9" id="KW-1185">Reference proteome</keyword>
<organism evidence="8 9">
    <name type="scientific">Kibdelosporangium aridum</name>
    <dbReference type="NCBI Taxonomy" id="2030"/>
    <lineage>
        <taxon>Bacteria</taxon>
        <taxon>Bacillati</taxon>
        <taxon>Actinomycetota</taxon>
        <taxon>Actinomycetes</taxon>
        <taxon>Pseudonocardiales</taxon>
        <taxon>Pseudonocardiaceae</taxon>
        <taxon>Kibdelosporangium</taxon>
    </lineage>
</organism>
<dbReference type="RefSeq" id="WP_033389293.1">
    <property type="nucleotide sequence ID" value="NZ_FWXV01000010.1"/>
</dbReference>
<evidence type="ECO:0000256" key="4">
    <source>
        <dbReference type="ARBA" id="ARBA00022807"/>
    </source>
</evidence>
<dbReference type="OrthoDB" id="5177647at2"/>
<evidence type="ECO:0000256" key="6">
    <source>
        <dbReference type="SAM" id="SignalP"/>
    </source>
</evidence>
<keyword evidence="2" id="KW-0645">Protease</keyword>
<dbReference type="InterPro" id="IPR051202">
    <property type="entry name" value="Peptidase_C40"/>
</dbReference>
<evidence type="ECO:0000259" key="7">
    <source>
        <dbReference type="PROSITE" id="PS51935"/>
    </source>
</evidence>
<reference evidence="8 9" key="1">
    <citation type="submission" date="2017-04" db="EMBL/GenBank/DDBJ databases">
        <authorList>
            <person name="Afonso C.L."/>
            <person name="Miller P.J."/>
            <person name="Scott M.A."/>
            <person name="Spackman E."/>
            <person name="Goraichik I."/>
            <person name="Dimitrov K.M."/>
            <person name="Suarez D.L."/>
            <person name="Swayne D.E."/>
        </authorList>
    </citation>
    <scope>NUCLEOTIDE SEQUENCE [LARGE SCALE GENOMIC DNA]</scope>
    <source>
        <strain evidence="8 9">DSM 43828</strain>
    </source>
</reference>
<dbReference type="AlphaFoldDB" id="A0A1Y5Y2G3"/>
<dbReference type="Gene3D" id="6.10.250.3150">
    <property type="match status" value="1"/>
</dbReference>
<feature type="domain" description="NlpC/P60" evidence="7">
    <location>
        <begin position="221"/>
        <end position="342"/>
    </location>
</feature>
<dbReference type="Pfam" id="PF00877">
    <property type="entry name" value="NLPC_P60"/>
    <property type="match status" value="1"/>
</dbReference>
<dbReference type="GO" id="GO:0006508">
    <property type="term" value="P:proteolysis"/>
    <property type="evidence" value="ECO:0007669"/>
    <property type="project" value="UniProtKB-KW"/>
</dbReference>
<dbReference type="SUPFAM" id="SSF54001">
    <property type="entry name" value="Cysteine proteinases"/>
    <property type="match status" value="1"/>
</dbReference>
<evidence type="ECO:0000256" key="5">
    <source>
        <dbReference type="SAM" id="Coils"/>
    </source>
</evidence>
<evidence type="ECO:0000256" key="3">
    <source>
        <dbReference type="ARBA" id="ARBA00022801"/>
    </source>
</evidence>
<evidence type="ECO:0000256" key="2">
    <source>
        <dbReference type="ARBA" id="ARBA00022670"/>
    </source>
</evidence>